<evidence type="ECO:0000313" key="2">
    <source>
        <dbReference type="Proteomes" id="UP000248484"/>
    </source>
</evidence>
<gene>
    <name evidence="3 4 5" type="primary">C6H12orf60</name>
</gene>
<organism evidence="2 4">
    <name type="scientific">Physeter macrocephalus</name>
    <name type="common">Sperm whale</name>
    <name type="synonym">Physeter catodon</name>
    <dbReference type="NCBI Taxonomy" id="9755"/>
    <lineage>
        <taxon>Eukaryota</taxon>
        <taxon>Metazoa</taxon>
        <taxon>Chordata</taxon>
        <taxon>Craniata</taxon>
        <taxon>Vertebrata</taxon>
        <taxon>Euteleostomi</taxon>
        <taxon>Mammalia</taxon>
        <taxon>Eutheria</taxon>
        <taxon>Laurasiatheria</taxon>
        <taxon>Artiodactyla</taxon>
        <taxon>Whippomorpha</taxon>
        <taxon>Cetacea</taxon>
        <taxon>Odontoceti</taxon>
        <taxon>Physeteridae</taxon>
        <taxon>Physeter</taxon>
    </lineage>
</organism>
<evidence type="ECO:0000313" key="4">
    <source>
        <dbReference type="RefSeq" id="XP_054941463.1"/>
    </source>
</evidence>
<accession>A0A9W2WQP4</accession>
<dbReference type="Proteomes" id="UP000248484">
    <property type="component" value="Chromosome 6"/>
</dbReference>
<feature type="compositionally biased region" description="Basic and acidic residues" evidence="1">
    <location>
        <begin position="215"/>
        <end position="226"/>
    </location>
</feature>
<name>A0A9W2WQP4_PHYMC</name>
<evidence type="ECO:0000313" key="5">
    <source>
        <dbReference type="RefSeq" id="XP_054941464.1"/>
    </source>
</evidence>
<dbReference type="AlphaFoldDB" id="A0A9W2WQP4"/>
<dbReference type="RefSeq" id="XP_054941462.1">
    <property type="nucleotide sequence ID" value="XM_055085487.1"/>
</dbReference>
<feature type="region of interest" description="Disordered" evidence="1">
    <location>
        <begin position="169"/>
        <end position="226"/>
    </location>
</feature>
<proteinExistence type="predicted"/>
<dbReference type="RefSeq" id="XP_054941463.1">
    <property type="nucleotide sequence ID" value="XM_055085488.1"/>
</dbReference>
<dbReference type="PANTHER" id="PTHR36289">
    <property type="entry name" value="CHROMOSOME 12 OPEN READING FRAME 60"/>
    <property type="match status" value="1"/>
</dbReference>
<evidence type="ECO:0000313" key="3">
    <source>
        <dbReference type="RefSeq" id="XP_054941462.1"/>
    </source>
</evidence>
<keyword evidence="2" id="KW-1185">Reference proteome</keyword>
<reference evidence="3 4" key="1">
    <citation type="submission" date="2025-04" db="UniProtKB">
        <authorList>
            <consortium name="RefSeq"/>
        </authorList>
    </citation>
    <scope>IDENTIFICATION</scope>
    <source>
        <tissue evidence="3 4">Muscle</tissue>
    </source>
</reference>
<dbReference type="GeneID" id="102980737"/>
<dbReference type="Pfam" id="PF15047">
    <property type="entry name" value="DUF4533"/>
    <property type="match status" value="1"/>
</dbReference>
<sequence>MSSGSEKDKERLVQAAKTFFFHMQDLASFTNALTELFNSSMNTQIFLMAVKEDGNVKDVFEQMLKTFKEMQSAVVAKQDKMQSEALCSKIATATCSMLEKSSSVKEWQQPAKEMFKNVHTPVIASVLNNGNILESLESSLSLFFFSSVRGPLTAVASPVAEHRLRTRRLSGHGSRAQPLRGMWDLPGPGHEPMSPASAGGFSTTAPPGKPFSFTLDEKSHHESSVK</sequence>
<dbReference type="RefSeq" id="XP_054941464.1">
    <property type="nucleotide sequence ID" value="XM_055085489.1"/>
</dbReference>
<protein>
    <submittedName>
        <fullName evidence="3 4">Uncharacterized protein C12orf60 homolog isoform X1</fullName>
    </submittedName>
</protein>
<dbReference type="InterPro" id="IPR027895">
    <property type="entry name" value="DUF4533"/>
</dbReference>
<evidence type="ECO:0000256" key="1">
    <source>
        <dbReference type="SAM" id="MobiDB-lite"/>
    </source>
</evidence>
<dbReference type="PANTHER" id="PTHR36289:SF1">
    <property type="entry name" value="CHROMOSOME 12 OPEN READING FRAME 60"/>
    <property type="match status" value="1"/>
</dbReference>
<dbReference type="CTD" id="123639970"/>